<evidence type="ECO:0000313" key="2">
    <source>
        <dbReference type="Proteomes" id="UP000268093"/>
    </source>
</evidence>
<proteinExistence type="predicted"/>
<sequence length="345" mass="39655">MDRVPFEPLSRRNGTSLSSKHFDRIRRESEEIVGGALGMIFEFLADGPRMMYVVRVAQHKKLSYYKRYNWDLNTSKLIFEKLLKHYPTIRRELGAEKAEDVVAMRVIVRNGGAHKSQCTNSYVAAELYLDRKIAMWAENIGGKCQRDDGKRLSGASLVRMTERGMERMEVALREEWKLEFELGELTFTEPEKIKELIYSASVDACAGVLEKLKKETQSQFMSKLRDFLIVEGGDGNFMDWGSDAEKVFRCIHFMWKNYKKAHRERTIVYSNASLEPLNLLQGYFANLASCEWGDAFIQYTASYMALCLARMAGEEGVSAAEKLKKVDELIGKNMALSGYRRIYNM</sequence>
<name>A0A433D163_9FUNG</name>
<comment type="caution">
    <text evidence="1">The sequence shown here is derived from an EMBL/GenBank/DDBJ whole genome shotgun (WGS) entry which is preliminary data.</text>
</comment>
<keyword evidence="2" id="KW-1185">Reference proteome</keyword>
<protein>
    <submittedName>
        <fullName evidence="1">Uncharacterized protein</fullName>
    </submittedName>
</protein>
<dbReference type="EMBL" id="RBNI01008718">
    <property type="protein sequence ID" value="RUP44566.1"/>
    <property type="molecule type" value="Genomic_DNA"/>
</dbReference>
<dbReference type="AlphaFoldDB" id="A0A433D163"/>
<reference evidence="1 2" key="1">
    <citation type="journal article" date="2018" name="New Phytol.">
        <title>Phylogenomics of Endogonaceae and evolution of mycorrhizas within Mucoromycota.</title>
        <authorList>
            <person name="Chang Y."/>
            <person name="Desiro A."/>
            <person name="Na H."/>
            <person name="Sandor L."/>
            <person name="Lipzen A."/>
            <person name="Clum A."/>
            <person name="Barry K."/>
            <person name="Grigoriev I.V."/>
            <person name="Martin F.M."/>
            <person name="Stajich J.E."/>
            <person name="Smith M.E."/>
            <person name="Bonito G."/>
            <person name="Spatafora J.W."/>
        </authorList>
    </citation>
    <scope>NUCLEOTIDE SEQUENCE [LARGE SCALE GENOMIC DNA]</scope>
    <source>
        <strain evidence="1 2">GMNB39</strain>
    </source>
</reference>
<organism evidence="1 2">
    <name type="scientific">Jimgerdemannia flammicorona</name>
    <dbReference type="NCBI Taxonomy" id="994334"/>
    <lineage>
        <taxon>Eukaryota</taxon>
        <taxon>Fungi</taxon>
        <taxon>Fungi incertae sedis</taxon>
        <taxon>Mucoromycota</taxon>
        <taxon>Mucoromycotina</taxon>
        <taxon>Endogonomycetes</taxon>
        <taxon>Endogonales</taxon>
        <taxon>Endogonaceae</taxon>
        <taxon>Jimgerdemannia</taxon>
    </lineage>
</organism>
<gene>
    <name evidence="1" type="ORF">BC936DRAFT_149288</name>
</gene>
<dbReference type="Proteomes" id="UP000268093">
    <property type="component" value="Unassembled WGS sequence"/>
</dbReference>
<accession>A0A433D163</accession>
<evidence type="ECO:0000313" key="1">
    <source>
        <dbReference type="EMBL" id="RUP44566.1"/>
    </source>
</evidence>